<evidence type="ECO:0000256" key="1">
    <source>
        <dbReference type="SAM" id="MobiDB-lite"/>
    </source>
</evidence>
<dbReference type="SUPFAM" id="SSF51905">
    <property type="entry name" value="FAD/NAD(P)-binding domain"/>
    <property type="match status" value="1"/>
</dbReference>
<sequence length="499" mass="55100">MIDTEVLIVGGGLAGLGAAHYLTRRGRTVHVLERSSGPGGTWLENTYPGCECDIHPALYSYSFTRLPGWISGRADHHQILRHSRLLADRIHRSARVDYDTEVTDCHWNDTDARWHVHTRSGTLHRARFLVLATGALNVPRIPRLPGSFAGPVLHTARWNHDLDLRGARVGVIGTGASAAQLVPALIDHAGRVTVFQRTPAWVLPRARTRVPLPYRARRTVEYWRNETLLPALTGSKRRRAALEARALRHLHAQIADPVLRRALTPSYRIGCKRIIFSDTLYPALCHPTTTLVTSPLTELAADAVRTADGRRHEIDVLVHATGFHVSAALMRLPIHGRNGVSLQEVWARDGVTAHLGTTVAGIPNAFILGGPNTGVGHTSVLFMLESQLRYVAAALDETDRTGADALVVREQAQHRSTTRIHHDSAATTWTRGGCRSWYLDREGINRSLWPGATWRYRLHTRAFDLHNYTSIRASTGGSDGIEQAEPGRQRDENGSAAGN</sequence>
<keyword evidence="2" id="KW-0560">Oxidoreductase</keyword>
<dbReference type="Pfam" id="PF13738">
    <property type="entry name" value="Pyr_redox_3"/>
    <property type="match status" value="1"/>
</dbReference>
<reference evidence="2 3" key="1">
    <citation type="submission" date="2018-06" db="EMBL/GenBank/DDBJ databases">
        <authorList>
            <consortium name="Pathogen Informatics"/>
            <person name="Doyle S."/>
        </authorList>
    </citation>
    <scope>NUCLEOTIDE SEQUENCE [LARGE SCALE GENOMIC DNA]</scope>
    <source>
        <strain evidence="2 3">NCTC13296</strain>
    </source>
</reference>
<dbReference type="InterPro" id="IPR036188">
    <property type="entry name" value="FAD/NAD-bd_sf"/>
</dbReference>
<dbReference type="EMBL" id="UGVI01000002">
    <property type="protein sequence ID" value="SUF09061.1"/>
    <property type="molecule type" value="Genomic_DNA"/>
</dbReference>
<dbReference type="PRINTS" id="PR00469">
    <property type="entry name" value="PNDRDTASEII"/>
</dbReference>
<dbReference type="InterPro" id="IPR051209">
    <property type="entry name" value="FAD-bind_Monooxygenase_sf"/>
</dbReference>
<feature type="region of interest" description="Disordered" evidence="1">
    <location>
        <begin position="474"/>
        <end position="499"/>
    </location>
</feature>
<organism evidence="2 3">
    <name type="scientific">Rhodococcus gordoniae</name>
    <dbReference type="NCBI Taxonomy" id="223392"/>
    <lineage>
        <taxon>Bacteria</taxon>
        <taxon>Bacillati</taxon>
        <taxon>Actinomycetota</taxon>
        <taxon>Actinomycetes</taxon>
        <taxon>Mycobacteriales</taxon>
        <taxon>Nocardiaceae</taxon>
        <taxon>Rhodococcus</taxon>
    </lineage>
</organism>
<gene>
    <name evidence="2" type="primary">hapE_5</name>
    <name evidence="2" type="ORF">NCTC13296_04258</name>
</gene>
<dbReference type="AlphaFoldDB" id="A0A379PQL5"/>
<dbReference type="PANTHER" id="PTHR42877:SF4">
    <property type="entry name" value="FAD_NAD(P)-BINDING DOMAIN-CONTAINING PROTEIN-RELATED"/>
    <property type="match status" value="1"/>
</dbReference>
<dbReference type="RefSeq" id="WP_064063700.1">
    <property type="nucleotide sequence ID" value="NZ_LPZN01000017.1"/>
</dbReference>
<dbReference type="EC" id="1.14.13.84" evidence="2"/>
<dbReference type="GO" id="GO:0033767">
    <property type="term" value="F:4-hydroxyacetophenone monooxygenase activity"/>
    <property type="evidence" value="ECO:0007669"/>
    <property type="project" value="UniProtKB-EC"/>
</dbReference>
<accession>A0A379PQL5</accession>
<evidence type="ECO:0000313" key="3">
    <source>
        <dbReference type="Proteomes" id="UP000254569"/>
    </source>
</evidence>
<name>A0A379PQL5_9NOCA</name>
<dbReference type="OrthoDB" id="5168853at2"/>
<proteinExistence type="predicted"/>
<dbReference type="Proteomes" id="UP000254569">
    <property type="component" value="Unassembled WGS sequence"/>
</dbReference>
<dbReference type="PANTHER" id="PTHR42877">
    <property type="entry name" value="L-ORNITHINE N(5)-MONOOXYGENASE-RELATED"/>
    <property type="match status" value="1"/>
</dbReference>
<dbReference type="Gene3D" id="3.50.50.60">
    <property type="entry name" value="FAD/NAD(P)-binding domain"/>
    <property type="match status" value="3"/>
</dbReference>
<keyword evidence="3" id="KW-1185">Reference proteome</keyword>
<protein>
    <submittedName>
        <fullName evidence="2">Monooxigenase</fullName>
        <ecNumber evidence="2">1.14.13.84</ecNumber>
    </submittedName>
</protein>
<evidence type="ECO:0000313" key="2">
    <source>
        <dbReference type="EMBL" id="SUF09061.1"/>
    </source>
</evidence>